<accession>A0A398DG21</accession>
<sequence>MSRIAEYAVSQAKEALEAHSMRTMMFRSSSRVTAFISILLVLVLATGCAPKVVQVEGPQVSAMMLTNVTDSAYDAVPLTWNVGKNALQSTGTVVLHVNNTNGEAKLFWLPASPATPIFVVQQWSYKNRLPLLTKATSSSNDLMIRTPPIGIQYASSATGSPLVRWHYGESFIATQGELEVPTTPLTPKTNLDGMIIKITERSIWQLPGIADPPKDKILTVPAPAGQVRIEVLYGSGGVDNGFVLVQAEAPFAVVSLWLIRMNNGTGTMVRCGDADAFGGSLIAGQDPSFARVGSLLYLTHGHTKIGCIDTAASAPSVTLPETLNALLTKLYGEGPTAAEAPLMAHLASDSDTLIVECPDMYWNSVYYAVDASGIVLGSLHVDKTSIVSFDAKGQQGFTLKTPGSPGAISLPSIDLFQANIF</sequence>
<dbReference type="AlphaFoldDB" id="A0A398DG21"/>
<proteinExistence type="predicted"/>
<evidence type="ECO:0000313" key="2">
    <source>
        <dbReference type="Proteomes" id="UP000266489"/>
    </source>
</evidence>
<comment type="caution">
    <text evidence="1">The sequence shown here is derived from an EMBL/GenBank/DDBJ whole genome shotgun (WGS) entry which is preliminary data.</text>
</comment>
<gene>
    <name evidence="1" type="ORF">SMC5_03470</name>
</gene>
<protein>
    <submittedName>
        <fullName evidence="1">Uncharacterized protein</fullName>
    </submittedName>
</protein>
<dbReference type="Proteomes" id="UP000266489">
    <property type="component" value="Unassembled WGS sequence"/>
</dbReference>
<organism evidence="1 2">
    <name type="scientific">Candidatus Cryosericum odellii</name>
    <dbReference type="NCBI Taxonomy" id="2290917"/>
    <lineage>
        <taxon>Bacteria</taxon>
        <taxon>Pseudomonadati</taxon>
        <taxon>Caldisericota/Cryosericota group</taxon>
        <taxon>Candidatus Cryosericota</taxon>
        <taxon>Candidatus Cryosericia</taxon>
        <taxon>Candidatus Cryosericales</taxon>
        <taxon>Candidatus Cryosericaceae</taxon>
        <taxon>Candidatus Cryosericum</taxon>
    </lineage>
</organism>
<dbReference type="EMBL" id="QXIU01000089">
    <property type="protein sequence ID" value="RIE12619.1"/>
    <property type="molecule type" value="Genomic_DNA"/>
</dbReference>
<name>A0A398DG21_9BACT</name>
<evidence type="ECO:0000313" key="1">
    <source>
        <dbReference type="EMBL" id="RIE12619.1"/>
    </source>
</evidence>
<reference evidence="1 2" key="1">
    <citation type="submission" date="2018-09" db="EMBL/GenBank/DDBJ databases">
        <title>Discovery and Ecogenomic Context for Candidatus Cryosericales, a Global Caldiserica Order Active in Thawing Permafrost.</title>
        <authorList>
            <person name="Martinez M.A."/>
            <person name="Woodcroft B.J."/>
            <person name="Ignacio Espinoza J.C."/>
            <person name="Zayed A."/>
            <person name="Singleton C.M."/>
            <person name="Boyd J."/>
            <person name="Li Y.-F."/>
            <person name="Purvine S."/>
            <person name="Maughan H."/>
            <person name="Hodgkins S.B."/>
            <person name="Anderson D."/>
            <person name="Sederholm M."/>
            <person name="Temperton B."/>
            <person name="Saleska S.R."/>
            <person name="Tyson G.W."/>
            <person name="Rich V.I."/>
        </authorList>
    </citation>
    <scope>NUCLEOTIDE SEQUENCE [LARGE SCALE GENOMIC DNA]</scope>
    <source>
        <strain evidence="1 2">SMC5</strain>
    </source>
</reference>